<sequence>MKILLMKVKLRASWVHSLKEKRMIVKSIVQRLRNKFNISVCEVECQDIHQTIVIGITGICGSSSQMDSTIENIITFIEGNTDAEIIDIQTEEDVL</sequence>
<dbReference type="PANTHER" id="PTHR36441:SF1">
    <property type="entry name" value="DUF503 DOMAIN-CONTAINING PROTEIN"/>
    <property type="match status" value="1"/>
</dbReference>
<evidence type="ECO:0000313" key="2">
    <source>
        <dbReference type="Proteomes" id="UP000191154"/>
    </source>
</evidence>
<gene>
    <name evidence="1" type="ORF">CLOSAC_18730</name>
</gene>
<evidence type="ECO:0000313" key="1">
    <source>
        <dbReference type="EMBL" id="OOM13787.1"/>
    </source>
</evidence>
<evidence type="ECO:0008006" key="3">
    <source>
        <dbReference type="Google" id="ProtNLM"/>
    </source>
</evidence>
<dbReference type="InterPro" id="IPR007546">
    <property type="entry name" value="DUF503"/>
</dbReference>
<dbReference type="PANTHER" id="PTHR36441">
    <property type="entry name" value="HYPOTHETICAL CYTOSOLIC PROTEIN"/>
    <property type="match status" value="1"/>
</dbReference>
<reference evidence="1 2" key="1">
    <citation type="submission" date="2016-05" db="EMBL/GenBank/DDBJ databases">
        <title>Microbial solvent formation.</title>
        <authorList>
            <person name="Poehlein A."/>
            <person name="Montoya Solano J.D."/>
            <person name="Flitsch S."/>
            <person name="Krabben P."/>
            <person name="Duerre P."/>
            <person name="Daniel R."/>
        </authorList>
    </citation>
    <scope>NUCLEOTIDE SEQUENCE [LARGE SCALE GENOMIC DNA]</scope>
    <source>
        <strain evidence="1 2">L1-8</strain>
    </source>
</reference>
<dbReference type="RefSeq" id="WP_077865175.1">
    <property type="nucleotide sequence ID" value="NZ_LZYZ01000003.1"/>
</dbReference>
<dbReference type="InterPro" id="IPR036746">
    <property type="entry name" value="TT1725-like_sf"/>
</dbReference>
<dbReference type="AlphaFoldDB" id="A0A1S8NBD5"/>
<dbReference type="EMBL" id="LZYZ01000003">
    <property type="protein sequence ID" value="OOM13787.1"/>
    <property type="molecule type" value="Genomic_DNA"/>
</dbReference>
<dbReference type="SUPFAM" id="SSF103007">
    <property type="entry name" value="Hypothetical protein TT1725"/>
    <property type="match status" value="1"/>
</dbReference>
<protein>
    <recommendedName>
        <fullName evidence="3">DUF503 domain-containing protein</fullName>
    </recommendedName>
</protein>
<dbReference type="Pfam" id="PF04456">
    <property type="entry name" value="DUF503"/>
    <property type="match status" value="1"/>
</dbReference>
<dbReference type="Proteomes" id="UP000191154">
    <property type="component" value="Unassembled WGS sequence"/>
</dbReference>
<accession>A0A1S8NBD5</accession>
<organism evidence="1 2">
    <name type="scientific">Clostridium saccharobutylicum</name>
    <dbReference type="NCBI Taxonomy" id="169679"/>
    <lineage>
        <taxon>Bacteria</taxon>
        <taxon>Bacillati</taxon>
        <taxon>Bacillota</taxon>
        <taxon>Clostridia</taxon>
        <taxon>Eubacteriales</taxon>
        <taxon>Clostridiaceae</taxon>
        <taxon>Clostridium</taxon>
    </lineage>
</organism>
<dbReference type="STRING" id="169679.CSACC_14980"/>
<dbReference type="Gene3D" id="3.30.70.1120">
    <property type="entry name" value="TT1725-like"/>
    <property type="match status" value="1"/>
</dbReference>
<proteinExistence type="predicted"/>
<comment type="caution">
    <text evidence="1">The sequence shown here is derived from an EMBL/GenBank/DDBJ whole genome shotgun (WGS) entry which is preliminary data.</text>
</comment>
<name>A0A1S8NBD5_CLOSA</name>